<dbReference type="Proteomes" id="UP000593562">
    <property type="component" value="Unassembled WGS sequence"/>
</dbReference>
<sequence>MKEVGYIPETRDMLHDIDQEDKDEALFAHPHSERLAILNCLLSSPARSSIRVIRNLRICRDCHNAMKIISKLVGRELIIREAKRHHHFKDGFCSRNDFW</sequence>
<name>A0A7J7D9S7_TRIWF</name>
<comment type="caution">
    <text evidence="3">The sequence shown here is derived from an EMBL/GenBank/DDBJ whole genome shotgun (WGS) entry which is preliminary data.</text>
</comment>
<keyword evidence="5" id="KW-1185">Reference proteome</keyword>
<dbReference type="GO" id="GO:0008270">
    <property type="term" value="F:zinc ion binding"/>
    <property type="evidence" value="ECO:0007669"/>
    <property type="project" value="InterPro"/>
</dbReference>
<dbReference type="InterPro" id="IPR032867">
    <property type="entry name" value="DYW_dom"/>
</dbReference>
<evidence type="ECO:0000313" key="5">
    <source>
        <dbReference type="Proteomes" id="UP000593562"/>
    </source>
</evidence>
<gene>
    <name evidence="3" type="ORF">HS088_TW09G01158</name>
    <name evidence="4" type="ORF">HS088_TW09G01164</name>
</gene>
<evidence type="ECO:0000259" key="2">
    <source>
        <dbReference type="Pfam" id="PF14432"/>
    </source>
</evidence>
<dbReference type="InParanoid" id="A0A7J7D9S7"/>
<evidence type="ECO:0000313" key="4">
    <source>
        <dbReference type="EMBL" id="KAF5743099.1"/>
    </source>
</evidence>
<accession>A0A7J7D9S7</accession>
<dbReference type="EMBL" id="JAAARO010000009">
    <property type="protein sequence ID" value="KAF5743093.1"/>
    <property type="molecule type" value="Genomic_DNA"/>
</dbReference>
<organism evidence="3 5">
    <name type="scientific">Tripterygium wilfordii</name>
    <name type="common">Thunder God vine</name>
    <dbReference type="NCBI Taxonomy" id="458696"/>
    <lineage>
        <taxon>Eukaryota</taxon>
        <taxon>Viridiplantae</taxon>
        <taxon>Streptophyta</taxon>
        <taxon>Embryophyta</taxon>
        <taxon>Tracheophyta</taxon>
        <taxon>Spermatophyta</taxon>
        <taxon>Magnoliopsida</taxon>
        <taxon>eudicotyledons</taxon>
        <taxon>Gunneridae</taxon>
        <taxon>Pentapetalae</taxon>
        <taxon>rosids</taxon>
        <taxon>fabids</taxon>
        <taxon>Celastrales</taxon>
        <taxon>Celastraceae</taxon>
        <taxon>Tripterygium</taxon>
    </lineage>
</organism>
<evidence type="ECO:0000313" key="3">
    <source>
        <dbReference type="EMBL" id="KAF5743093.1"/>
    </source>
</evidence>
<comment type="similarity">
    <text evidence="1">Belongs to the PPR family. PCMP-H subfamily.</text>
</comment>
<evidence type="ECO:0000256" key="1">
    <source>
        <dbReference type="ARBA" id="ARBA00006643"/>
    </source>
</evidence>
<proteinExistence type="inferred from homology"/>
<dbReference type="AlphaFoldDB" id="A0A7J7D9S7"/>
<protein>
    <submittedName>
        <fullName evidence="3">Pentatricopeptide repeat-containing protein</fullName>
    </submittedName>
</protein>
<feature type="domain" description="DYW" evidence="2">
    <location>
        <begin position="5"/>
        <end position="99"/>
    </location>
</feature>
<dbReference type="EMBL" id="JAAARO010000009">
    <property type="protein sequence ID" value="KAF5743099.1"/>
    <property type="molecule type" value="Genomic_DNA"/>
</dbReference>
<dbReference type="Pfam" id="PF14432">
    <property type="entry name" value="DYW_deaminase"/>
    <property type="match status" value="1"/>
</dbReference>
<reference evidence="3 5" key="1">
    <citation type="journal article" date="2020" name="Nat. Commun.">
        <title>Genome of Tripterygium wilfordii and identification of cytochrome P450 involved in triptolide biosynthesis.</title>
        <authorList>
            <person name="Tu L."/>
            <person name="Su P."/>
            <person name="Zhang Z."/>
            <person name="Gao L."/>
            <person name="Wang J."/>
            <person name="Hu T."/>
            <person name="Zhou J."/>
            <person name="Zhang Y."/>
            <person name="Zhao Y."/>
            <person name="Liu Y."/>
            <person name="Song Y."/>
            <person name="Tong Y."/>
            <person name="Lu Y."/>
            <person name="Yang J."/>
            <person name="Xu C."/>
            <person name="Jia M."/>
            <person name="Peters R.J."/>
            <person name="Huang L."/>
            <person name="Gao W."/>
        </authorList>
    </citation>
    <scope>NUCLEOTIDE SEQUENCE [LARGE SCALE GENOMIC DNA]</scope>
    <source>
        <strain evidence="5">cv. XIE 37</strain>
        <strain evidence="3">XIE 37</strain>
        <tissue evidence="3">Leaf</tissue>
    </source>
</reference>